<dbReference type="EMBL" id="CP001712">
    <property type="protein sequence ID" value="EAR14756.1"/>
    <property type="molecule type" value="Genomic_DNA"/>
</dbReference>
<dbReference type="HOGENOM" id="CLU_3398213_0_0_10"/>
<sequence>MLAGKKNIVFLHLPNYKVRLATSRLSRPAAY</sequence>
<dbReference type="Proteomes" id="UP000009049">
    <property type="component" value="Chromosome"/>
</dbReference>
<reference evidence="1 2" key="1">
    <citation type="journal article" date="2009" name="J. Bacteriol.">
        <title>Complete genome sequence of Robiginitalea biformata HTCC2501.</title>
        <authorList>
            <person name="Oh H.M."/>
            <person name="Giovannoni S.J."/>
            <person name="Lee K."/>
            <person name="Ferriera S."/>
            <person name="Johnson J."/>
            <person name="Cho J.C."/>
        </authorList>
    </citation>
    <scope>NUCLEOTIDE SEQUENCE [LARGE SCALE GENOMIC DNA]</scope>
    <source>
        <strain evidence="2">ATCC BAA-864 / HTCC2501 / KCTC 12146</strain>
    </source>
</reference>
<dbReference type="STRING" id="313596.RB2501_10537"/>
<evidence type="ECO:0000313" key="1">
    <source>
        <dbReference type="EMBL" id="EAR14756.1"/>
    </source>
</evidence>
<dbReference type="KEGG" id="rbi:RB2501_10537"/>
<evidence type="ECO:0000313" key="2">
    <source>
        <dbReference type="Proteomes" id="UP000009049"/>
    </source>
</evidence>
<organism evidence="1 2">
    <name type="scientific">Robiginitalea biformata (strain ATCC BAA-864 / DSM 15991 / KCTC 12146 / HTCC2501)</name>
    <dbReference type="NCBI Taxonomy" id="313596"/>
    <lineage>
        <taxon>Bacteria</taxon>
        <taxon>Pseudomonadati</taxon>
        <taxon>Bacteroidota</taxon>
        <taxon>Flavobacteriia</taxon>
        <taxon>Flavobacteriales</taxon>
        <taxon>Flavobacteriaceae</taxon>
        <taxon>Robiginitalea</taxon>
    </lineage>
</organism>
<name>A4CM64_ROBBH</name>
<keyword evidence="2" id="KW-1185">Reference proteome</keyword>
<proteinExistence type="predicted"/>
<gene>
    <name evidence="1" type="ordered locus">RB2501_10537</name>
</gene>
<dbReference type="AlphaFoldDB" id="A4CM64"/>
<accession>A4CM64</accession>
<protein>
    <submittedName>
        <fullName evidence="1">Uncharacterized protein</fullName>
    </submittedName>
</protein>